<comment type="caution">
    <text evidence="7">The sequence shown here is derived from an EMBL/GenBank/DDBJ whole genome shotgun (WGS) entry which is preliminary data.</text>
</comment>
<dbReference type="InterPro" id="IPR013325">
    <property type="entry name" value="RNA_pol_sigma_r2"/>
</dbReference>
<dbReference type="InterPro" id="IPR007627">
    <property type="entry name" value="RNA_pol_sigma70_r2"/>
</dbReference>
<dbReference type="Proteomes" id="UP000838686">
    <property type="component" value="Unassembled WGS sequence"/>
</dbReference>
<accession>A0ABN8GEK4</accession>
<dbReference type="SUPFAM" id="SSF88659">
    <property type="entry name" value="Sigma3 and sigma4 domains of RNA polymerase sigma factors"/>
    <property type="match status" value="1"/>
</dbReference>
<dbReference type="EMBL" id="CAKMMF010000009">
    <property type="protein sequence ID" value="CAH1203859.1"/>
    <property type="molecule type" value="Genomic_DNA"/>
</dbReference>
<dbReference type="Pfam" id="PF04542">
    <property type="entry name" value="Sigma70_r2"/>
    <property type="match status" value="1"/>
</dbReference>
<reference evidence="7" key="1">
    <citation type="submission" date="2022-01" db="EMBL/GenBank/DDBJ databases">
        <authorList>
            <person name="Criscuolo A."/>
        </authorList>
    </citation>
    <scope>NUCLEOTIDE SEQUENCE</scope>
    <source>
        <strain evidence="7">CIP111893</strain>
    </source>
</reference>
<dbReference type="InterPro" id="IPR014284">
    <property type="entry name" value="RNA_pol_sigma-70_dom"/>
</dbReference>
<dbReference type="PANTHER" id="PTHR43133:SF60">
    <property type="entry name" value="RNA POLYMERASE SIGMA FACTOR SIGV"/>
    <property type="match status" value="1"/>
</dbReference>
<feature type="domain" description="RNA polymerase sigma-70 region 2" evidence="5">
    <location>
        <begin position="23"/>
        <end position="90"/>
    </location>
</feature>
<protein>
    <submittedName>
        <fullName evidence="7">ECF RNA polymerase sigma factor RpoE</fullName>
    </submittedName>
</protein>
<keyword evidence="8" id="KW-1185">Reference proteome</keyword>
<dbReference type="NCBIfam" id="TIGR02937">
    <property type="entry name" value="sigma70-ECF"/>
    <property type="match status" value="1"/>
</dbReference>
<proteinExistence type="inferred from homology"/>
<name>A0ABN8GEK4_9BACL</name>
<dbReference type="PANTHER" id="PTHR43133">
    <property type="entry name" value="RNA POLYMERASE ECF-TYPE SIGMA FACTO"/>
    <property type="match status" value="1"/>
</dbReference>
<organism evidence="7 8">
    <name type="scientific">Paenibacillus plantiphilus</name>
    <dbReference type="NCBI Taxonomy" id="2905650"/>
    <lineage>
        <taxon>Bacteria</taxon>
        <taxon>Bacillati</taxon>
        <taxon>Bacillota</taxon>
        <taxon>Bacilli</taxon>
        <taxon>Bacillales</taxon>
        <taxon>Paenibacillaceae</taxon>
        <taxon>Paenibacillus</taxon>
    </lineage>
</organism>
<dbReference type="Pfam" id="PF08281">
    <property type="entry name" value="Sigma70_r4_2"/>
    <property type="match status" value="1"/>
</dbReference>
<evidence type="ECO:0000256" key="1">
    <source>
        <dbReference type="ARBA" id="ARBA00010641"/>
    </source>
</evidence>
<evidence type="ECO:0000259" key="5">
    <source>
        <dbReference type="Pfam" id="PF04542"/>
    </source>
</evidence>
<evidence type="ECO:0000313" key="7">
    <source>
        <dbReference type="EMBL" id="CAH1203859.1"/>
    </source>
</evidence>
<sequence>MDKEKQWIRKIKKNANKSAANELVSKYYNEMYVFVFKQTLDEQLSLDLTQEIFITVLKSIANYDEGKASFRTWLYKLATNRLVDYYRSRSYKDARRVESIEEYEFEDHHDLTVSLEYKEEFEKVTSLVNQLDAVSQHIMRLKLFGEYTFQEIAMIETIPESTVKTKYYAALKRIREEVREDSYE</sequence>
<dbReference type="Gene3D" id="1.10.10.10">
    <property type="entry name" value="Winged helix-like DNA-binding domain superfamily/Winged helix DNA-binding domain"/>
    <property type="match status" value="1"/>
</dbReference>
<dbReference type="RefSeq" id="WP_236341195.1">
    <property type="nucleotide sequence ID" value="NZ_CAKMMF010000009.1"/>
</dbReference>
<keyword evidence="3" id="KW-0731">Sigma factor</keyword>
<dbReference type="SUPFAM" id="SSF88946">
    <property type="entry name" value="Sigma2 domain of RNA polymerase sigma factors"/>
    <property type="match status" value="1"/>
</dbReference>
<dbReference type="InterPro" id="IPR036388">
    <property type="entry name" value="WH-like_DNA-bd_sf"/>
</dbReference>
<evidence type="ECO:0000313" key="8">
    <source>
        <dbReference type="Proteomes" id="UP000838686"/>
    </source>
</evidence>
<evidence type="ECO:0000256" key="2">
    <source>
        <dbReference type="ARBA" id="ARBA00023015"/>
    </source>
</evidence>
<dbReference type="InterPro" id="IPR013324">
    <property type="entry name" value="RNA_pol_sigma_r3/r4-like"/>
</dbReference>
<keyword evidence="2" id="KW-0805">Transcription regulation</keyword>
<comment type="similarity">
    <text evidence="1">Belongs to the sigma-70 factor family. ECF subfamily.</text>
</comment>
<dbReference type="InterPro" id="IPR013249">
    <property type="entry name" value="RNA_pol_sigma70_r4_t2"/>
</dbReference>
<dbReference type="Gene3D" id="1.10.1740.10">
    <property type="match status" value="1"/>
</dbReference>
<gene>
    <name evidence="7" type="primary">rpoE_2</name>
    <name evidence="7" type="ORF">PAECIP111893_02093</name>
</gene>
<evidence type="ECO:0000256" key="4">
    <source>
        <dbReference type="ARBA" id="ARBA00023163"/>
    </source>
</evidence>
<evidence type="ECO:0000259" key="6">
    <source>
        <dbReference type="Pfam" id="PF08281"/>
    </source>
</evidence>
<evidence type="ECO:0000256" key="3">
    <source>
        <dbReference type="ARBA" id="ARBA00023082"/>
    </source>
</evidence>
<feature type="domain" description="RNA polymerase sigma factor 70 region 4 type 2" evidence="6">
    <location>
        <begin position="122"/>
        <end position="174"/>
    </location>
</feature>
<keyword evidence="4" id="KW-0804">Transcription</keyword>
<dbReference type="InterPro" id="IPR039425">
    <property type="entry name" value="RNA_pol_sigma-70-like"/>
</dbReference>